<evidence type="ECO:0000256" key="1">
    <source>
        <dbReference type="ARBA" id="ARBA00007462"/>
    </source>
</evidence>
<dbReference type="Pfam" id="PF07890">
    <property type="entry name" value="Rrp15p"/>
    <property type="match status" value="1"/>
</dbReference>
<dbReference type="AlphaFoldDB" id="A0A9P4TRX2"/>
<feature type="region of interest" description="Disordered" evidence="2">
    <location>
        <begin position="240"/>
        <end position="267"/>
    </location>
</feature>
<dbReference type="GO" id="GO:0000460">
    <property type="term" value="P:maturation of 5.8S rRNA"/>
    <property type="evidence" value="ECO:0007669"/>
    <property type="project" value="TreeGrafter"/>
</dbReference>
<feature type="compositionally biased region" description="Basic and acidic residues" evidence="2">
    <location>
        <begin position="152"/>
        <end position="163"/>
    </location>
</feature>
<dbReference type="PANTHER" id="PTHR13245:SF14">
    <property type="entry name" value="RRP15-LIKE PROTEIN"/>
    <property type="match status" value="1"/>
</dbReference>
<sequence length="288" mass="31511">MPSSILKRPRREDEMGRQPSKKIKKFKKQTGYHSSSSEDENDDSFAAINLQDSDNDGADLVTGGNSIPVAEKHIVKPAVEPTSADEVNAEEEAAATQSEDGEESDVTGASSDYDSDGATNGEPKSKKRKRNDPAAFATSISKILNTKLTTTKRADPVLSRSKDAAASSHALNESHLEIKARHKLRAERKEALEKGRIKDVLGLNDSEQSTQLIMETEKKLRKTAQRGVVKLFNAVREAQRRGEEGRRDALKQGVVGQGQREERMTEMSKKGFLELIAGGGKRAPSVEI</sequence>
<dbReference type="OrthoDB" id="20949at2759"/>
<name>A0A9P4TRX2_9PEZI</name>
<protein>
    <submittedName>
        <fullName evidence="3">Rrp15p-domain-containing protein</fullName>
    </submittedName>
</protein>
<keyword evidence="4" id="KW-1185">Reference proteome</keyword>
<organism evidence="3 4">
    <name type="scientific">Tothia fuscella</name>
    <dbReference type="NCBI Taxonomy" id="1048955"/>
    <lineage>
        <taxon>Eukaryota</taxon>
        <taxon>Fungi</taxon>
        <taxon>Dikarya</taxon>
        <taxon>Ascomycota</taxon>
        <taxon>Pezizomycotina</taxon>
        <taxon>Dothideomycetes</taxon>
        <taxon>Pleosporomycetidae</taxon>
        <taxon>Venturiales</taxon>
        <taxon>Cylindrosympodiaceae</taxon>
        <taxon>Tothia</taxon>
    </lineage>
</organism>
<feature type="compositionally biased region" description="Acidic residues" evidence="2">
    <location>
        <begin position="87"/>
        <end position="105"/>
    </location>
</feature>
<dbReference type="EMBL" id="MU007129">
    <property type="protein sequence ID" value="KAF2418376.1"/>
    <property type="molecule type" value="Genomic_DNA"/>
</dbReference>
<feature type="region of interest" description="Disordered" evidence="2">
    <location>
        <begin position="150"/>
        <end position="171"/>
    </location>
</feature>
<feature type="compositionally biased region" description="Basic residues" evidence="2">
    <location>
        <begin position="19"/>
        <end position="30"/>
    </location>
</feature>
<dbReference type="GO" id="GO:0000470">
    <property type="term" value="P:maturation of LSU-rRNA"/>
    <property type="evidence" value="ECO:0007669"/>
    <property type="project" value="TreeGrafter"/>
</dbReference>
<evidence type="ECO:0000313" key="4">
    <source>
        <dbReference type="Proteomes" id="UP000800235"/>
    </source>
</evidence>
<comment type="similarity">
    <text evidence="1">Belongs to the RRP15 family.</text>
</comment>
<dbReference type="GO" id="GO:0030687">
    <property type="term" value="C:preribosome, large subunit precursor"/>
    <property type="evidence" value="ECO:0007669"/>
    <property type="project" value="TreeGrafter"/>
</dbReference>
<feature type="region of interest" description="Disordered" evidence="2">
    <location>
        <begin position="1"/>
        <end position="136"/>
    </location>
</feature>
<comment type="caution">
    <text evidence="3">The sequence shown here is derived from an EMBL/GenBank/DDBJ whole genome shotgun (WGS) entry which is preliminary data.</text>
</comment>
<dbReference type="PANTHER" id="PTHR13245">
    <property type="entry name" value="RRP15-LIKE PROTEIN"/>
    <property type="match status" value="1"/>
</dbReference>
<reference evidence="3" key="1">
    <citation type="journal article" date="2020" name="Stud. Mycol.">
        <title>101 Dothideomycetes genomes: a test case for predicting lifestyles and emergence of pathogens.</title>
        <authorList>
            <person name="Haridas S."/>
            <person name="Albert R."/>
            <person name="Binder M."/>
            <person name="Bloem J."/>
            <person name="Labutti K."/>
            <person name="Salamov A."/>
            <person name="Andreopoulos B."/>
            <person name="Baker S."/>
            <person name="Barry K."/>
            <person name="Bills G."/>
            <person name="Bluhm B."/>
            <person name="Cannon C."/>
            <person name="Castanera R."/>
            <person name="Culley D."/>
            <person name="Daum C."/>
            <person name="Ezra D."/>
            <person name="Gonzalez J."/>
            <person name="Henrissat B."/>
            <person name="Kuo A."/>
            <person name="Liang C."/>
            <person name="Lipzen A."/>
            <person name="Lutzoni F."/>
            <person name="Magnuson J."/>
            <person name="Mondo S."/>
            <person name="Nolan M."/>
            <person name="Ohm R."/>
            <person name="Pangilinan J."/>
            <person name="Park H.-J."/>
            <person name="Ramirez L."/>
            <person name="Alfaro M."/>
            <person name="Sun H."/>
            <person name="Tritt A."/>
            <person name="Yoshinaga Y."/>
            <person name="Zwiers L.-H."/>
            <person name="Turgeon B."/>
            <person name="Goodwin S."/>
            <person name="Spatafora J."/>
            <person name="Crous P."/>
            <person name="Grigoriev I."/>
        </authorList>
    </citation>
    <scope>NUCLEOTIDE SEQUENCE</scope>
    <source>
        <strain evidence="3">CBS 130266</strain>
    </source>
</reference>
<accession>A0A9P4TRX2</accession>
<proteinExistence type="inferred from homology"/>
<dbReference type="Proteomes" id="UP000800235">
    <property type="component" value="Unassembled WGS sequence"/>
</dbReference>
<feature type="compositionally biased region" description="Basic and acidic residues" evidence="2">
    <location>
        <begin position="240"/>
        <end position="250"/>
    </location>
</feature>
<dbReference type="InterPro" id="IPR012459">
    <property type="entry name" value="Rrp15"/>
</dbReference>
<evidence type="ECO:0000313" key="3">
    <source>
        <dbReference type="EMBL" id="KAF2418376.1"/>
    </source>
</evidence>
<gene>
    <name evidence="3" type="ORF">EJ08DRAFT_63542</name>
</gene>
<evidence type="ECO:0000256" key="2">
    <source>
        <dbReference type="SAM" id="MobiDB-lite"/>
    </source>
</evidence>